<dbReference type="EMBL" id="CAMXCT020000066">
    <property type="protein sequence ID" value="CAL1126676.1"/>
    <property type="molecule type" value="Genomic_DNA"/>
</dbReference>
<reference evidence="2" key="2">
    <citation type="submission" date="2024-04" db="EMBL/GenBank/DDBJ databases">
        <authorList>
            <person name="Chen Y."/>
            <person name="Shah S."/>
            <person name="Dougan E. K."/>
            <person name="Thang M."/>
            <person name="Chan C."/>
        </authorList>
    </citation>
    <scope>NUCLEOTIDE SEQUENCE [LARGE SCALE GENOMIC DNA]</scope>
</reference>
<keyword evidence="3" id="KW-1185">Reference proteome</keyword>
<dbReference type="OrthoDB" id="432859at2759"/>
<proteinExistence type="predicted"/>
<organism evidence="1">
    <name type="scientific">Cladocopium goreaui</name>
    <dbReference type="NCBI Taxonomy" id="2562237"/>
    <lineage>
        <taxon>Eukaryota</taxon>
        <taxon>Sar</taxon>
        <taxon>Alveolata</taxon>
        <taxon>Dinophyceae</taxon>
        <taxon>Suessiales</taxon>
        <taxon>Symbiodiniaceae</taxon>
        <taxon>Cladocopium</taxon>
    </lineage>
</organism>
<dbReference type="EMBL" id="CAMXCT010000066">
    <property type="protein sequence ID" value="CAI3973301.1"/>
    <property type="molecule type" value="Genomic_DNA"/>
</dbReference>
<dbReference type="EMBL" id="CAMXCT030000066">
    <property type="protein sequence ID" value="CAL4760613.1"/>
    <property type="molecule type" value="Genomic_DNA"/>
</dbReference>
<sequence length="352" mass="36790">MAFVPCLWQPLQEAALQTRRESEGSTRSLSVRGGASLGVESQHPQFRGLRSVVVSGFLLSAFSRGRERARRRRSTVCRRAIDTFLVPGPKIDVGKLAMAVAPLAAHIDISCLVFFSLGVKPEIISAVAGGSLGIHGMCPVYIVDCYGVIGWDKKEKKNVEMMEEGRGSEYGCPGGQGGEGVVVVAFRGKQHGGEDGGTHMVVKAHGKAKLEAAASGVSYGGYAKACYKLEHSGDLVPIDEFVVSSSTSSAIVSFDGDDAEEVAASAAKQLPAKANAAGYFPCFCRGYNKYMADGVEPEAFASGGLDGVPLFGMFAHGELGPSKGVPVAVASGEAPETGHDVHSSTSILALYA</sequence>
<evidence type="ECO:0000313" key="3">
    <source>
        <dbReference type="Proteomes" id="UP001152797"/>
    </source>
</evidence>
<evidence type="ECO:0000313" key="1">
    <source>
        <dbReference type="EMBL" id="CAI3973301.1"/>
    </source>
</evidence>
<dbReference type="Proteomes" id="UP001152797">
    <property type="component" value="Unassembled WGS sequence"/>
</dbReference>
<accession>A0A9P1BKG9</accession>
<name>A0A9P1BKG9_9DINO</name>
<evidence type="ECO:0000313" key="2">
    <source>
        <dbReference type="EMBL" id="CAL1126676.1"/>
    </source>
</evidence>
<dbReference type="AlphaFoldDB" id="A0A9P1BKG9"/>
<gene>
    <name evidence="1" type="ORF">C1SCF055_LOCUS1820</name>
</gene>
<reference evidence="1" key="1">
    <citation type="submission" date="2022-10" db="EMBL/GenBank/DDBJ databases">
        <authorList>
            <person name="Chen Y."/>
            <person name="Dougan E. K."/>
            <person name="Chan C."/>
            <person name="Rhodes N."/>
            <person name="Thang M."/>
        </authorList>
    </citation>
    <scope>NUCLEOTIDE SEQUENCE</scope>
</reference>
<protein>
    <submittedName>
        <fullName evidence="1">Uncharacterized protein</fullName>
    </submittedName>
</protein>
<comment type="caution">
    <text evidence="1">The sequence shown here is derived from an EMBL/GenBank/DDBJ whole genome shotgun (WGS) entry which is preliminary data.</text>
</comment>